<comment type="caution">
    <text evidence="1">The sequence shown here is derived from an EMBL/GenBank/DDBJ whole genome shotgun (WGS) entry which is preliminary data.</text>
</comment>
<evidence type="ECO:0000313" key="2">
    <source>
        <dbReference type="Proteomes" id="UP000318288"/>
    </source>
</evidence>
<keyword evidence="2" id="KW-1185">Reference proteome</keyword>
<dbReference type="RefSeq" id="WP_146454173.1">
    <property type="nucleotide sequence ID" value="NZ_SJPW01000001.1"/>
</dbReference>
<gene>
    <name evidence="1" type="ORF">Poly51_06780</name>
</gene>
<name>A0A5C6FLG9_9BACT</name>
<reference evidence="1 2" key="1">
    <citation type="submission" date="2019-02" db="EMBL/GenBank/DDBJ databases">
        <title>Deep-cultivation of Planctomycetes and their phenomic and genomic characterization uncovers novel biology.</title>
        <authorList>
            <person name="Wiegand S."/>
            <person name="Jogler M."/>
            <person name="Boedeker C."/>
            <person name="Pinto D."/>
            <person name="Vollmers J."/>
            <person name="Rivas-Marin E."/>
            <person name="Kohn T."/>
            <person name="Peeters S.H."/>
            <person name="Heuer A."/>
            <person name="Rast P."/>
            <person name="Oberbeckmann S."/>
            <person name="Bunk B."/>
            <person name="Jeske O."/>
            <person name="Meyerdierks A."/>
            <person name="Storesund J.E."/>
            <person name="Kallscheuer N."/>
            <person name="Luecker S."/>
            <person name="Lage O.M."/>
            <person name="Pohl T."/>
            <person name="Merkel B.J."/>
            <person name="Hornburger P."/>
            <person name="Mueller R.-W."/>
            <person name="Bruemmer F."/>
            <person name="Labrenz M."/>
            <person name="Spormann A.M."/>
            <person name="Op Den Camp H."/>
            <person name="Overmann J."/>
            <person name="Amann R."/>
            <person name="Jetten M.S.M."/>
            <person name="Mascher T."/>
            <person name="Medema M.H."/>
            <person name="Devos D.P."/>
            <person name="Kaster A.-K."/>
            <person name="Ovreas L."/>
            <person name="Rohde M."/>
            <person name="Galperin M.Y."/>
            <person name="Jogler C."/>
        </authorList>
    </citation>
    <scope>NUCLEOTIDE SEQUENCE [LARGE SCALE GENOMIC DNA]</scope>
    <source>
        <strain evidence="1 2">Poly51</strain>
    </source>
</reference>
<accession>A0A5C6FLG9</accession>
<sequence length="104" mass="11600">MAEKLPVQIDNDMAALAGIKLEACAAYYNGDDEIRILGEAVTANGKSIEDYREMQAVAYDADGDIIGRSYTNWGSFQIRQSFEIYIDELPCDPVRVRVFPSKSD</sequence>
<dbReference type="Proteomes" id="UP000318288">
    <property type="component" value="Unassembled WGS sequence"/>
</dbReference>
<evidence type="ECO:0000313" key="1">
    <source>
        <dbReference type="EMBL" id="TWU60402.1"/>
    </source>
</evidence>
<organism evidence="1 2">
    <name type="scientific">Rubripirellula tenax</name>
    <dbReference type="NCBI Taxonomy" id="2528015"/>
    <lineage>
        <taxon>Bacteria</taxon>
        <taxon>Pseudomonadati</taxon>
        <taxon>Planctomycetota</taxon>
        <taxon>Planctomycetia</taxon>
        <taxon>Pirellulales</taxon>
        <taxon>Pirellulaceae</taxon>
        <taxon>Rubripirellula</taxon>
    </lineage>
</organism>
<dbReference type="EMBL" id="SJPW01000001">
    <property type="protein sequence ID" value="TWU60402.1"/>
    <property type="molecule type" value="Genomic_DNA"/>
</dbReference>
<dbReference type="AlphaFoldDB" id="A0A5C6FLG9"/>
<protein>
    <submittedName>
        <fullName evidence="1">Uncharacterized protein</fullName>
    </submittedName>
</protein>
<proteinExistence type="predicted"/>